<feature type="disulfide bond" evidence="9">
    <location>
        <begin position="3597"/>
        <end position="3607"/>
    </location>
</feature>
<feature type="disulfide bond" evidence="10">
    <location>
        <begin position="2497"/>
        <end position="2524"/>
    </location>
</feature>
<dbReference type="CDD" id="cd01450">
    <property type="entry name" value="vWFA_subfamily_ECM"/>
    <property type="match status" value="1"/>
</dbReference>
<feature type="domain" description="Sushi" evidence="16">
    <location>
        <begin position="1589"/>
        <end position="1646"/>
    </location>
</feature>
<feature type="domain" description="Sushi" evidence="16">
    <location>
        <begin position="3172"/>
        <end position="3230"/>
    </location>
</feature>
<feature type="domain" description="Sushi" evidence="16">
    <location>
        <begin position="2879"/>
        <end position="2938"/>
    </location>
</feature>
<feature type="domain" description="Sushi" evidence="16">
    <location>
        <begin position="1833"/>
        <end position="1890"/>
    </location>
</feature>
<dbReference type="InterPro" id="IPR013320">
    <property type="entry name" value="ConA-like_dom_sf"/>
</dbReference>
<dbReference type="Gene3D" id="2.10.25.10">
    <property type="entry name" value="Laminin"/>
    <property type="match status" value="8"/>
</dbReference>
<keyword evidence="5" id="KW-0677">Repeat</keyword>
<dbReference type="FunFam" id="2.10.25.10:FF:000004">
    <property type="entry name" value="Neurogenic locus notch 1"/>
    <property type="match status" value="1"/>
</dbReference>
<evidence type="ECO:0000259" key="14">
    <source>
        <dbReference type="PROSITE" id="PS50234"/>
    </source>
</evidence>
<dbReference type="InterPro" id="IPR011641">
    <property type="entry name" value="Tyr-kin_ephrin_A/B_rcpt-like"/>
</dbReference>
<dbReference type="PROSITE" id="PS50234">
    <property type="entry name" value="VWFA"/>
    <property type="match status" value="1"/>
</dbReference>
<feature type="domain" description="Sushi" evidence="16">
    <location>
        <begin position="2181"/>
        <end position="2238"/>
    </location>
</feature>
<feature type="disulfide bond" evidence="9">
    <location>
        <begin position="1183"/>
        <end position="1192"/>
    </location>
</feature>
<protein>
    <recommendedName>
        <fullName evidence="20">Sushi, von Willebrand factor type A, EGF and pentraxin domain-containing protein 1</fullName>
    </recommendedName>
</protein>
<feature type="domain" description="Sushi" evidence="16">
    <location>
        <begin position="1706"/>
        <end position="1767"/>
    </location>
</feature>
<dbReference type="EMBL" id="JAEAOA010001195">
    <property type="protein sequence ID" value="KAK3592164.1"/>
    <property type="molecule type" value="Genomic_DNA"/>
</dbReference>
<feature type="domain" description="Sushi" evidence="16">
    <location>
        <begin position="2298"/>
        <end position="2354"/>
    </location>
</feature>
<name>A0AAE0SHR6_9BIVA</name>
<dbReference type="SMART" id="SM00327">
    <property type="entry name" value="VWA"/>
    <property type="match status" value="1"/>
</dbReference>
<dbReference type="InterPro" id="IPR001759">
    <property type="entry name" value="PTX_dom"/>
</dbReference>
<dbReference type="Pfam" id="PF00008">
    <property type="entry name" value="EGF"/>
    <property type="match status" value="5"/>
</dbReference>
<dbReference type="FunFam" id="2.10.25.10:FF:000031">
    <property type="entry name" value="neurogenic locus notch homolog protein 3"/>
    <property type="match status" value="2"/>
</dbReference>
<feature type="domain" description="Sushi" evidence="16">
    <location>
        <begin position="3413"/>
        <end position="3470"/>
    </location>
</feature>
<feature type="domain" description="Sushi" evidence="16">
    <location>
        <begin position="2065"/>
        <end position="2122"/>
    </location>
</feature>
<dbReference type="Pfam" id="PF12661">
    <property type="entry name" value="hEGF"/>
    <property type="match status" value="1"/>
</dbReference>
<feature type="domain" description="Sushi" evidence="16">
    <location>
        <begin position="1647"/>
        <end position="1705"/>
    </location>
</feature>
<feature type="domain" description="EGF-like" evidence="13">
    <location>
        <begin position="3593"/>
        <end position="3625"/>
    </location>
</feature>
<dbReference type="Pfam" id="PF00084">
    <property type="entry name" value="Sushi"/>
    <property type="match status" value="36"/>
</dbReference>
<dbReference type="PROSITE" id="PS00010">
    <property type="entry name" value="ASX_HYDROXYL"/>
    <property type="match status" value="5"/>
</dbReference>
<evidence type="ECO:0000313" key="18">
    <source>
        <dbReference type="EMBL" id="KAK3592164.1"/>
    </source>
</evidence>
<keyword evidence="2" id="KW-0964">Secreted</keyword>
<evidence type="ECO:0000256" key="5">
    <source>
        <dbReference type="ARBA" id="ARBA00022737"/>
    </source>
</evidence>
<evidence type="ECO:0000259" key="17">
    <source>
        <dbReference type="PROSITE" id="PS51828"/>
    </source>
</evidence>
<feature type="domain" description="Sushi" evidence="16">
    <location>
        <begin position="1891"/>
        <end position="1948"/>
    </location>
</feature>
<feature type="domain" description="Sushi" evidence="16">
    <location>
        <begin position="3346"/>
        <end position="3407"/>
    </location>
</feature>
<dbReference type="InterPro" id="IPR000436">
    <property type="entry name" value="Sushi_SCR_CCP_dom"/>
</dbReference>
<dbReference type="InterPro" id="IPR003410">
    <property type="entry name" value="HYR_dom"/>
</dbReference>
<evidence type="ECO:0000256" key="4">
    <source>
        <dbReference type="ARBA" id="ARBA00022729"/>
    </source>
</evidence>
<dbReference type="InterPro" id="IPR051277">
    <property type="entry name" value="SEZ6_CSMD_C4BPB_Regulators"/>
</dbReference>
<feature type="disulfide bond" evidence="10">
    <location>
        <begin position="3441"/>
        <end position="3468"/>
    </location>
</feature>
<evidence type="ECO:0000259" key="15">
    <source>
        <dbReference type="PROSITE" id="PS50825"/>
    </source>
</evidence>
<feature type="disulfide bond" evidence="10">
    <location>
        <begin position="1977"/>
        <end position="2004"/>
    </location>
</feature>
<dbReference type="FunFam" id="2.10.25.10:FF:000143">
    <property type="entry name" value="Protein crumbs 1"/>
    <property type="match status" value="2"/>
</dbReference>
<dbReference type="PROSITE" id="PS51828">
    <property type="entry name" value="PTX_2"/>
    <property type="match status" value="1"/>
</dbReference>
<feature type="domain" description="Pentraxin (PTX)" evidence="17">
    <location>
        <begin position="1388"/>
        <end position="1588"/>
    </location>
</feature>
<feature type="domain" description="Sushi" evidence="16">
    <location>
        <begin position="1768"/>
        <end position="1832"/>
    </location>
</feature>
<feature type="domain" description="Sushi" evidence="16">
    <location>
        <begin position="2643"/>
        <end position="2700"/>
    </location>
</feature>
<dbReference type="GO" id="GO:0005576">
    <property type="term" value="C:extracellular region"/>
    <property type="evidence" value="ECO:0007669"/>
    <property type="project" value="UniProtKB-SubCell"/>
</dbReference>
<comment type="subcellular location">
    <subcellularLocation>
        <location evidence="1">Secreted</location>
    </subcellularLocation>
</comment>
<feature type="disulfide bond" evidence="10">
    <location>
        <begin position="2439"/>
        <end position="2466"/>
    </location>
</feature>
<dbReference type="InterPro" id="IPR002035">
    <property type="entry name" value="VWF_A"/>
</dbReference>
<dbReference type="Gene3D" id="2.10.70.10">
    <property type="entry name" value="Complement Module, domain 1"/>
    <property type="match status" value="36"/>
</dbReference>
<dbReference type="InterPro" id="IPR009030">
    <property type="entry name" value="Growth_fac_rcpt_cys_sf"/>
</dbReference>
<feature type="disulfide bond" evidence="10">
    <location>
        <begin position="2909"/>
        <end position="2936"/>
    </location>
</feature>
<dbReference type="SUPFAM" id="SSF57535">
    <property type="entry name" value="Complement control module/SCR domain"/>
    <property type="match status" value="37"/>
</dbReference>
<keyword evidence="12" id="KW-0812">Transmembrane</keyword>
<dbReference type="InterPro" id="IPR001881">
    <property type="entry name" value="EGF-like_Ca-bd_dom"/>
</dbReference>
<feature type="domain" description="Sushi" evidence="16">
    <location>
        <begin position="728"/>
        <end position="791"/>
    </location>
</feature>
<feature type="disulfide bond" evidence="10">
    <location>
        <begin position="2613"/>
        <end position="2640"/>
    </location>
</feature>
<dbReference type="CDD" id="cd00033">
    <property type="entry name" value="CCP"/>
    <property type="match status" value="34"/>
</dbReference>
<feature type="domain" description="Sushi" evidence="16">
    <location>
        <begin position="2997"/>
        <end position="3054"/>
    </location>
</feature>
<reference evidence="18" key="3">
    <citation type="submission" date="2023-05" db="EMBL/GenBank/DDBJ databases">
        <authorList>
            <person name="Smith C.H."/>
        </authorList>
    </citation>
    <scope>NUCLEOTIDE SEQUENCE</scope>
    <source>
        <strain evidence="18">CHS0354</strain>
        <tissue evidence="18">Mantle</tissue>
    </source>
</reference>
<feature type="disulfide bond" evidence="10">
    <location>
        <begin position="3025"/>
        <end position="3052"/>
    </location>
</feature>
<keyword evidence="10" id="KW-0768">Sushi</keyword>
<dbReference type="PRINTS" id="PR00895">
    <property type="entry name" value="PENTAXIN"/>
</dbReference>
<dbReference type="FunFam" id="2.10.70.10:FF:000003">
    <property type="entry name" value="Versican core protein"/>
    <property type="match status" value="1"/>
</dbReference>
<feature type="disulfide bond" evidence="9">
    <location>
        <begin position="3615"/>
        <end position="3624"/>
    </location>
</feature>
<dbReference type="Pfam" id="PF00354">
    <property type="entry name" value="Pentaxin"/>
    <property type="match status" value="1"/>
</dbReference>
<feature type="domain" description="Sushi" evidence="16">
    <location>
        <begin position="2817"/>
        <end position="2878"/>
    </location>
</feature>
<feature type="domain" description="VWFA" evidence="14">
    <location>
        <begin position="84"/>
        <end position="266"/>
    </location>
</feature>
<evidence type="ECO:0000256" key="3">
    <source>
        <dbReference type="ARBA" id="ARBA00022536"/>
    </source>
</evidence>
<feature type="domain" description="Sushi" evidence="16">
    <location>
        <begin position="2239"/>
        <end position="2297"/>
    </location>
</feature>
<evidence type="ECO:0000256" key="10">
    <source>
        <dbReference type="PROSITE-ProRule" id="PRU00302"/>
    </source>
</evidence>
<dbReference type="PROSITE" id="PS00022">
    <property type="entry name" value="EGF_1"/>
    <property type="match status" value="7"/>
</dbReference>
<keyword evidence="7 9" id="KW-1015">Disulfide bond</keyword>
<feature type="disulfide bond" evidence="10">
    <location>
        <begin position="408"/>
        <end position="435"/>
    </location>
</feature>
<dbReference type="GO" id="GO:0005509">
    <property type="term" value="F:calcium ion binding"/>
    <property type="evidence" value="ECO:0007669"/>
    <property type="project" value="InterPro"/>
</dbReference>
<evidence type="ECO:0000256" key="7">
    <source>
        <dbReference type="ARBA" id="ARBA00023157"/>
    </source>
</evidence>
<feature type="domain" description="EGF-like" evidence="13">
    <location>
        <begin position="1157"/>
        <end position="1193"/>
    </location>
</feature>
<sequence>MGLKPTISWVSDCFCIGFAYCLLFGYIAHGLNNLENDEQEIFDYSGYLRNPFLKVDSKKKIERLGAVFKEHVKELRQSTNKQVDLIFLVDSSTSVGKNNFIEEVKFVKKLLSDFTVDTNHTRVSVITFSSRERVTRQIDYLNDESSGDRHKCSLLEDDLPKITYSGGGTFTLGAFMEAKRVLSNARPKAQKVVILMTDGFSNGGDPRPQADALKEEGVKIFTFGIQNGNVRELYDMASEPKNESCYILDSFEEFEALARRALHEDLNSGSYLPQAMEKCGRLCVGGNCCDPMASCSCGVHTGKYECVCPPGHYGNGLKGGCQPCPEGTYKEDNNVGDANTCKHCPDENHSTDPGATSPDQCVCKKGYRNYNGTGCKVLTCPQLPAPSMGYFVNGHCNNVFNAACGLRCKSGYGLRGSSLRICQEEGTWTGSETECVMKTCPALMVPKNGNMICSADDFSFNTTCRFTCDTGYKLVGSRKRTCLAVAYWTGITTRCRVITCKSLPAIRDGSIYPAVCTENEEVSYGTTCSITCRSGYTLIGPHSRQCLPNGMWTPSMTTEVSQCVDTASPFIMCPYDINSVADVDSDTAEVKWEVPLVVDNSGYVPIVTTTPAVVPPAKFPIGTTKVTYIAEDLAKNREQCSFYVHVKDYQPPRIDRCHSPLPIVSPEAYANVSWEEPLFSDNSRQEVKVERSHSPGLFSTGKTIVTYIAHDKSGNNSTCTIEINVIPHPCEYPTIPVNGNRTCIELDEGVVCRFTCMEDYAFAIPPANEYICAYDNIWEPKDKLPVPDCSVRQLSNDVVQPASLTFTGSISCKQHSVLNQIELRFEKRVSQRVNELCEENVSCHVDKLQTTCEEENELNRLRVVLGRRKRNTRRVKRSDNYKFEKLEPKGEVMDGSVTFDFNLEGSVPTTGNPQVDNERQHMLVTTFKRVIESLKDDAKQGHFNLEIFGKQLELVDISFVSQEMKFMCKPGGVLINTSCVNCPVGAFFNVVSQQCESCPKGTFQPQEGQISCLICPNKTSTPSQMSKSSEQCKMLCLPGSFSETGLDMCETCHIGFYQSGYGKKECIQCPVNTTTIQRGSRKKELCQKECEPGYVSKTGLEPCFPCPKGSYQDGKGKNSCFECPGSVNTAGTASTSFFDCEGYQELQADDSQDLNLLADECLEGPCHNGGTCHPRTFGFECECPPGYAGVYCEKDIDDCEGNPCLNGGKCRDLLNDYQCDCPSGYEGKKCEINIDDCKEQPCQSGGTCVDHVNGYTCKCENGFTGNTCGMNINDCLENPCVNGGTCVDEDAAYQCVCPSGIQGINCEINDDECASGPCLNGGTCADGIGNFSCSCPSGFKGRSCEVDINECALDPCGKGGNCEDLPGGFKCHCPTGFTGKDCSQEIDIYFQLDFPSTVSTTDYARVPMRKNLNAATLCFWMKSDDTSNQGTPFSYASPDGNDNAFTLTDYNGFVLFVNGVKVTTTVKANDGQLHHLCVFWSSKSGAWKIFMDGIPQDNGQNLANEETILGGGEFIIGQEQDSLGGNFSRGESFIGQLTQLNLWDFELPLKEIDDMRYSCEKKLGNVIAWSDFTSAMKGSLSDSPVELCKECPIPAQPDFGKVEFTGQKVGSSANYECFRGFNLVGPVTTSCLVTGDWEEAAPTCQRVHCGHPGNIENGQITGLEYSFDHRVSYKCNKGYRLTGPKTRYCNEFGFWVESVPPVCERITCVLPLLSENTRITNPQMTPYLPGQQAFFECTVGNKMYSDHNSINCQIDGTWDKSIPSCDMQTCRNPPTVINAEITNPLEKYQIGYAIQYKCIYGYAMSDNSINPTGIISCLPSGEWDANLPECLIVECPIPQNISNADIEWKQRTFLSQVRYSCREGYRIQGQALLECFEEGNWIPNPPVCLPVNCGRPADIKYGTFTPNGFTFKEVLKYHCDLGYKLVGPSERQCLQNGSWSGESPACKPISCGKPDAIEHGRVTGRDFTLGKSITYGCDEGYTLVGISERICRETGKWQNDPPSCIRTECGPPPNIAHGFYIGNSFYYGDTVQYQCEVGYKLSGQAGVTCMATREWFPFIVNCTPITCARPAAIESGNVIVYGTNFNDRVEYRCYDGYEIQGDAFQTCTINETWSGSAPRCEAVSCSPPIQVTNGGIDYKDLKFGSVVRYMCNTGFRLVGPEIRRCMANFSWSEAEPQCVPVACDEPHNIPFGQKLVSGLTYQSTVSYSCEIGYVLKGEGTLTCTKDRIWSGIVPQCEPVQCNKPSGIISNGRMIGNIFTYGATIRYVCDEGYRAFGSVERTCQANGEWNSPIPICEIVNCPPPKLTNGFPSGFQTGFGTTITFTCKKGYRLDGVSKRTCQANGQWSGVEPVCIKLDCGKLQPPVNGQILVLREKATYKCYDGFHLVGLKERVCQDDQTWSGQDPICEPNPCEYATDEPFPNGSLNYSSLTFGSYITYLCNMGYELIGDRQRECLIDGTWSGSLPRCQKVSCIVPFPIANGVTIGDDYTYGAEITYKCNSGYRLIGESVRRCLATRVFSGFQPSCEIIRCPNPPEIDYGTVKKGTNSYGSSVVYSCSSGFEIVGDSTLTCLDSGEWSSALPYCIRIHCAPPKSVDNGQIIGSDYSIGSSIHYSCNSGFELKGDSIQICMANKLWTGSNPTCQKIACGVPSVIRFGSYIGDKFSFGDIIEFVCNDGYQVIGESRRTCQHDKHWSGNDPICTPIYCGPLPVISNGYANLTSPQTFGTTVELLCDLGFRGLGQSSITCQSNGIWSQTDFLCEKITCPPLEVSKGKDVKASDFGIEIVLQCDEGYQAAGRRKIRCLSTGYWDSDEAPECVEITCNEISFLSLQFQNGHIRGTNNKYGSEITYFCDELYELVGPSKRVCTNEGNWSGIDPNCVLISCSEPPVVPNSLAMDLSRQYVFRDMIQYVCDTGYTLVGNSTLLCDKSGKWIGNVPSCRKITCGPPKKFFNGRVSTTGENFLSTSTYTCNSGFVLRGNSVITCLESGEWSGSPPTCSPVNCGAPPPVKNAVVVGSEYTFGNVVTYICDEGYLLSGERKHECEADGRWSGKGPICTPVSCGTAPTVPHAFKSSTGEYFKSTVFYVCEPGYELVGNNILECGVNGAWVGTLPKCIEVNCGPPPVLPHSTTLSERFTFGSVATYECNDGYYLAGKAEIKCGTSKRWEYDSSTECRPVECGHPTEVPHASVTLENTTYGSTAVYSCDKGYILQDSSGILKCDETGNWKGKIANCDPIYCGAPLPRDHLKFSGSFTYGETMTFTCDIGYVLAGNSELRCEASGHWSGAIPSCSLISCGPPPHSDSAVVRGTRWDFGSSVEYTCQTGFKLVGKSTINCEGNGQWSGTSPQCLRTSCEPLRLPEHGLVVQGDPNFTIYYGDTLEFECQEGYQLSGNRSLTCLETSRWSSPIPDCLPVIAELVACRADVGVPHSMSLSRTVGTGTSVTVECKSGYVGQGDMTTTCLPNRDWAPVKGHCERVFCGKPMLPDMVNVVGISGRSYFYGDKIRYQCRPGVPPARPDSTITCIETGEWDGVPACGATCKMPCENGGTCLGLNRCKCPNGFGGSRCQKAICILPCLNGGWCVAPFRCDCPIGYTGVRCQTAICAVECKNGGRCVKPNICECYDGYQKPYCESKKPHT</sequence>
<dbReference type="Gene3D" id="3.40.50.410">
    <property type="entry name" value="von Willebrand factor, type A domain"/>
    <property type="match status" value="1"/>
</dbReference>
<feature type="disulfide bond" evidence="9">
    <location>
        <begin position="1221"/>
        <end position="1230"/>
    </location>
</feature>
<evidence type="ECO:0000259" key="13">
    <source>
        <dbReference type="PROSITE" id="PS50026"/>
    </source>
</evidence>
<feature type="disulfide bond" evidence="10">
    <location>
        <begin position="2151"/>
        <end position="2178"/>
    </location>
</feature>
<feature type="disulfide bond" evidence="10">
    <location>
        <begin position="1617"/>
        <end position="1644"/>
    </location>
</feature>
<evidence type="ECO:0000256" key="12">
    <source>
        <dbReference type="SAM" id="Phobius"/>
    </source>
</evidence>
<dbReference type="SMART" id="SM01411">
    <property type="entry name" value="Ephrin_rec_like"/>
    <property type="match status" value="4"/>
</dbReference>
<feature type="domain" description="Sushi" evidence="16">
    <location>
        <begin position="2527"/>
        <end position="2584"/>
    </location>
</feature>
<feature type="domain" description="EGF-like" evidence="13">
    <location>
        <begin position="1347"/>
        <end position="1383"/>
    </location>
</feature>
<keyword evidence="4" id="KW-0732">Signal</keyword>
<feature type="domain" description="Sushi" evidence="16">
    <location>
        <begin position="2585"/>
        <end position="2642"/>
    </location>
</feature>
<keyword evidence="12" id="KW-1133">Transmembrane helix</keyword>
<feature type="domain" description="Sushi" evidence="16">
    <location>
        <begin position="3288"/>
        <end position="3345"/>
    </location>
</feature>
<feature type="domain" description="EGF-like" evidence="13">
    <location>
        <begin position="1271"/>
        <end position="1307"/>
    </location>
</feature>
<feature type="domain" description="Sushi" evidence="16">
    <location>
        <begin position="2355"/>
        <end position="2408"/>
    </location>
</feature>
<dbReference type="Pfam" id="PF00092">
    <property type="entry name" value="VWA"/>
    <property type="match status" value="1"/>
</dbReference>
<keyword evidence="6" id="KW-0106">Calcium</keyword>
<feature type="domain" description="Sushi" evidence="16">
    <location>
        <begin position="2007"/>
        <end position="2064"/>
    </location>
</feature>
<dbReference type="SMART" id="SM00181">
    <property type="entry name" value="EGF"/>
    <property type="match status" value="10"/>
</dbReference>
<feature type="disulfide bond" evidence="9">
    <location>
        <begin position="1297"/>
        <end position="1306"/>
    </location>
</feature>
<feature type="disulfide bond" evidence="10">
    <location>
        <begin position="2268"/>
        <end position="2295"/>
    </location>
</feature>
<dbReference type="Pfam" id="PF07699">
    <property type="entry name" value="Ephrin_rec_like"/>
    <property type="match status" value="4"/>
</dbReference>
<feature type="disulfide bond" evidence="10">
    <location>
        <begin position="3258"/>
        <end position="3285"/>
    </location>
</feature>
<keyword evidence="12" id="KW-0472">Membrane</keyword>
<feature type="disulfide bond" evidence="10">
    <location>
        <begin position="2730"/>
        <end position="2757"/>
    </location>
</feature>
<feature type="domain" description="Sushi" evidence="16">
    <location>
        <begin position="2123"/>
        <end position="2180"/>
    </location>
</feature>
<keyword evidence="3 9" id="KW-0245">EGF-like domain</keyword>
<dbReference type="Pfam" id="PF02494">
    <property type="entry name" value="HYR"/>
    <property type="match status" value="2"/>
</dbReference>
<feature type="disulfide bond" evidence="9">
    <location>
        <begin position="1335"/>
        <end position="1344"/>
    </location>
</feature>
<feature type="domain" description="Sushi" evidence="16">
    <location>
        <begin position="2409"/>
        <end position="2468"/>
    </location>
</feature>
<feature type="domain" description="EGF-like" evidence="13">
    <location>
        <begin position="3530"/>
        <end position="3561"/>
    </location>
</feature>
<dbReference type="SMART" id="SM00032">
    <property type="entry name" value="CCP"/>
    <property type="match status" value="37"/>
</dbReference>
<reference evidence="18" key="1">
    <citation type="journal article" date="2021" name="Genome Biol. Evol.">
        <title>A High-Quality Reference Genome for a Parasitic Bivalve with Doubly Uniparental Inheritance (Bivalvia: Unionida).</title>
        <authorList>
            <person name="Smith C.H."/>
        </authorList>
    </citation>
    <scope>NUCLEOTIDE SEQUENCE</scope>
    <source>
        <strain evidence="18">CHS0354</strain>
    </source>
</reference>
<feature type="disulfide bond" evidence="10">
    <location>
        <begin position="2379"/>
        <end position="2406"/>
    </location>
</feature>
<dbReference type="InterPro" id="IPR013032">
    <property type="entry name" value="EGF-like_CS"/>
</dbReference>
<evidence type="ECO:0000313" key="19">
    <source>
        <dbReference type="Proteomes" id="UP001195483"/>
    </source>
</evidence>
<feature type="domain" description="Sushi" evidence="16">
    <location>
        <begin position="1949"/>
        <end position="2006"/>
    </location>
</feature>
<feature type="domain" description="EGF-like" evidence="13">
    <location>
        <begin position="1195"/>
        <end position="1231"/>
    </location>
</feature>
<feature type="disulfide bond" evidence="10">
    <location>
        <begin position="2325"/>
        <end position="2352"/>
    </location>
</feature>
<dbReference type="PANTHER" id="PTHR45656:SF4">
    <property type="entry name" value="PROTEIN CBR-CLEC-78"/>
    <property type="match status" value="1"/>
</dbReference>
<feature type="disulfide bond" evidence="9">
    <location>
        <begin position="3533"/>
        <end position="3543"/>
    </location>
</feature>
<comment type="caution">
    <text evidence="9">Lacks conserved residue(s) required for the propagation of feature annotation.</text>
</comment>
<feature type="domain" description="Sushi" evidence="16">
    <location>
        <begin position="3231"/>
        <end position="3287"/>
    </location>
</feature>
<feature type="domain" description="Sushi" evidence="16">
    <location>
        <begin position="3055"/>
        <end position="3112"/>
    </location>
</feature>
<dbReference type="SMART" id="SM00159">
    <property type="entry name" value="PTX"/>
    <property type="match status" value="1"/>
</dbReference>
<dbReference type="InterPro" id="IPR000152">
    <property type="entry name" value="EGF-type_Asp/Asn_hydroxyl_site"/>
</dbReference>
<dbReference type="Gene3D" id="2.60.120.200">
    <property type="match status" value="1"/>
</dbReference>
<dbReference type="SUPFAM" id="SSF57184">
    <property type="entry name" value="Growth factor receptor domain"/>
    <property type="match status" value="3"/>
</dbReference>
<feature type="disulfide bond" evidence="10">
    <location>
        <begin position="3316"/>
        <end position="3343"/>
    </location>
</feature>
<accession>A0AAE0SHR6</accession>
<feature type="disulfide bond" evidence="10">
    <location>
        <begin position="468"/>
        <end position="495"/>
    </location>
</feature>
<feature type="domain" description="Sushi" evidence="16">
    <location>
        <begin position="2469"/>
        <end position="2526"/>
    </location>
</feature>
<dbReference type="FunFam" id="2.10.25.10:FF:000109">
    <property type="entry name" value="Notch homolog 4, [Drosophila]"/>
    <property type="match status" value="1"/>
</dbReference>
<feature type="disulfide bond" evidence="10">
    <location>
        <begin position="2849"/>
        <end position="2876"/>
    </location>
</feature>
<reference evidence="18" key="2">
    <citation type="journal article" date="2021" name="Genome Biol. Evol.">
        <title>Developing a high-quality reference genome for a parasitic bivalve with doubly uniparental inheritance (Bivalvia: Unionida).</title>
        <authorList>
            <person name="Smith C.H."/>
        </authorList>
    </citation>
    <scope>NUCLEOTIDE SEQUENCE</scope>
    <source>
        <strain evidence="18">CHS0354</strain>
        <tissue evidence="18">Mantle</tissue>
    </source>
</reference>
<dbReference type="SMART" id="SM00179">
    <property type="entry name" value="EGF_CA"/>
    <property type="match status" value="7"/>
</dbReference>
<feature type="disulfide bond" evidence="10">
    <location>
        <begin position="2035"/>
        <end position="2062"/>
    </location>
</feature>
<feature type="disulfide bond" evidence="10">
    <location>
        <begin position="2555"/>
        <end position="2582"/>
    </location>
</feature>
<dbReference type="InterPro" id="IPR036465">
    <property type="entry name" value="vWFA_dom_sf"/>
</dbReference>
<feature type="domain" description="Sushi" evidence="16">
    <location>
        <begin position="2701"/>
        <end position="2759"/>
    </location>
</feature>
<feature type="disulfide bond" evidence="10">
    <location>
        <begin position="1919"/>
        <end position="1946"/>
    </location>
</feature>
<dbReference type="SUPFAM" id="SSF57196">
    <property type="entry name" value="EGF/Laminin"/>
    <property type="match status" value="2"/>
</dbReference>
<feature type="disulfide bond" evidence="10">
    <location>
        <begin position="2671"/>
        <end position="2698"/>
    </location>
</feature>
<dbReference type="PROSITE" id="PS01187">
    <property type="entry name" value="EGF_CA"/>
    <property type="match status" value="2"/>
</dbReference>
<feature type="disulfide bond" evidence="10">
    <location>
        <begin position="2967"/>
        <end position="2994"/>
    </location>
</feature>
<feature type="transmembrane region" description="Helical" evidence="12">
    <location>
        <begin position="7"/>
        <end position="28"/>
    </location>
</feature>
<dbReference type="SUPFAM" id="SSF53300">
    <property type="entry name" value="vWA-like"/>
    <property type="match status" value="1"/>
</dbReference>
<dbReference type="FunFam" id="2.60.120.200:FF:000012">
    <property type="entry name" value="neuronal pentraxin receptor"/>
    <property type="match status" value="1"/>
</dbReference>
<dbReference type="SUPFAM" id="SSF49899">
    <property type="entry name" value="Concanavalin A-like lectins/glucanases"/>
    <property type="match status" value="1"/>
</dbReference>
<feature type="disulfide bond" evidence="9">
    <location>
        <begin position="3551"/>
        <end position="3560"/>
    </location>
</feature>
<evidence type="ECO:0000259" key="16">
    <source>
        <dbReference type="PROSITE" id="PS50923"/>
    </source>
</evidence>
<feature type="disulfide bond" evidence="10">
    <location>
        <begin position="2093"/>
        <end position="2120"/>
    </location>
</feature>
<dbReference type="PROSITE" id="PS01186">
    <property type="entry name" value="EGF_2"/>
    <property type="match status" value="7"/>
</dbReference>
<feature type="domain" description="EGF-like" evidence="13">
    <location>
        <begin position="1309"/>
        <end position="1345"/>
    </location>
</feature>
<feature type="disulfide bond" evidence="9">
    <location>
        <begin position="1259"/>
        <end position="1268"/>
    </location>
</feature>
<dbReference type="InterPro" id="IPR035976">
    <property type="entry name" value="Sushi/SCR/CCP_sf"/>
</dbReference>
<dbReference type="PROSITE" id="PS50026">
    <property type="entry name" value="EGF_3"/>
    <property type="match status" value="8"/>
</dbReference>
<dbReference type="Gene3D" id="2.10.50.10">
    <property type="entry name" value="Tumor Necrosis Factor Receptor, subunit A, domain 2"/>
    <property type="match status" value="4"/>
</dbReference>
<dbReference type="CDD" id="cd00054">
    <property type="entry name" value="EGF_CA"/>
    <property type="match status" value="6"/>
</dbReference>
<feature type="disulfide bond" evidence="9">
    <location>
        <begin position="1373"/>
        <end position="1382"/>
    </location>
</feature>
<dbReference type="PROSITE" id="PS50923">
    <property type="entry name" value="SUSHI"/>
    <property type="match status" value="37"/>
</dbReference>
<feature type="disulfide bond" evidence="10">
    <location>
        <begin position="1861"/>
        <end position="1888"/>
    </location>
</feature>
<organism evidence="18 19">
    <name type="scientific">Potamilus streckersoni</name>
    <dbReference type="NCBI Taxonomy" id="2493646"/>
    <lineage>
        <taxon>Eukaryota</taxon>
        <taxon>Metazoa</taxon>
        <taxon>Spiralia</taxon>
        <taxon>Lophotrochozoa</taxon>
        <taxon>Mollusca</taxon>
        <taxon>Bivalvia</taxon>
        <taxon>Autobranchia</taxon>
        <taxon>Heteroconchia</taxon>
        <taxon>Palaeoheterodonta</taxon>
        <taxon>Unionida</taxon>
        <taxon>Unionoidea</taxon>
        <taxon>Unionidae</taxon>
        <taxon>Ambleminae</taxon>
        <taxon>Lampsilini</taxon>
        <taxon>Potamilus</taxon>
    </lineage>
</organism>
<keyword evidence="19" id="KW-1185">Reference proteome</keyword>
<feature type="domain" description="Sushi" evidence="16">
    <location>
        <begin position="3113"/>
        <end position="3171"/>
    </location>
</feature>
<feature type="disulfide bond" evidence="11">
    <location>
        <begin position="1418"/>
        <end position="1477"/>
    </location>
</feature>
<evidence type="ECO:0000256" key="2">
    <source>
        <dbReference type="ARBA" id="ARBA00022525"/>
    </source>
</evidence>
<keyword evidence="8" id="KW-0325">Glycoprotein</keyword>
<evidence type="ECO:0000256" key="6">
    <source>
        <dbReference type="ARBA" id="ARBA00022837"/>
    </source>
</evidence>
<feature type="disulfide bond" evidence="10">
    <location>
        <begin position="3502"/>
        <end position="3529"/>
    </location>
</feature>
<dbReference type="PROSITE" id="PS50825">
    <property type="entry name" value="HYR"/>
    <property type="match status" value="2"/>
</dbReference>
<feature type="disulfide bond" evidence="10">
    <location>
        <begin position="3083"/>
        <end position="3110"/>
    </location>
</feature>
<evidence type="ECO:0008006" key="20">
    <source>
        <dbReference type="Google" id="ProtNLM"/>
    </source>
</evidence>
<evidence type="ECO:0000256" key="9">
    <source>
        <dbReference type="PROSITE-ProRule" id="PRU00076"/>
    </source>
</evidence>
<dbReference type="InterPro" id="IPR018097">
    <property type="entry name" value="EGF_Ca-bd_CS"/>
</dbReference>
<evidence type="ECO:0000256" key="1">
    <source>
        <dbReference type="ARBA" id="ARBA00004613"/>
    </source>
</evidence>
<feature type="domain" description="Sushi" evidence="16">
    <location>
        <begin position="2939"/>
        <end position="2996"/>
    </location>
</feature>
<feature type="domain" description="Sushi" evidence="16">
    <location>
        <begin position="498"/>
        <end position="565"/>
    </location>
</feature>
<dbReference type="InterPro" id="IPR000742">
    <property type="entry name" value="EGF"/>
</dbReference>
<evidence type="ECO:0000256" key="8">
    <source>
        <dbReference type="ARBA" id="ARBA00023180"/>
    </source>
</evidence>
<feature type="domain" description="Sushi" evidence="16">
    <location>
        <begin position="3471"/>
        <end position="3531"/>
    </location>
</feature>
<comment type="caution">
    <text evidence="18">The sequence shown here is derived from an EMBL/GenBank/DDBJ whole genome shotgun (WGS) entry which is preliminary data.</text>
</comment>
<feature type="disulfide bond" evidence="10">
    <location>
        <begin position="2209"/>
        <end position="2236"/>
    </location>
</feature>
<feature type="domain" description="HYR" evidence="15">
    <location>
        <begin position="647"/>
        <end position="727"/>
    </location>
</feature>
<dbReference type="Proteomes" id="UP001195483">
    <property type="component" value="Unassembled WGS sequence"/>
</dbReference>
<feature type="domain" description="EGF-like" evidence="13">
    <location>
        <begin position="1233"/>
        <end position="1269"/>
    </location>
</feature>
<feature type="domain" description="Sushi" evidence="16">
    <location>
        <begin position="378"/>
        <end position="437"/>
    </location>
</feature>
<feature type="domain" description="HYR" evidence="15">
    <location>
        <begin position="564"/>
        <end position="646"/>
    </location>
</feature>
<dbReference type="PANTHER" id="PTHR45656">
    <property type="entry name" value="PROTEIN CBR-CLEC-78"/>
    <property type="match status" value="1"/>
</dbReference>
<gene>
    <name evidence="18" type="ORF">CHS0354_019455</name>
</gene>
<feature type="domain" description="Sushi" evidence="16">
    <location>
        <begin position="2760"/>
        <end position="2816"/>
    </location>
</feature>
<evidence type="ECO:0000256" key="11">
    <source>
        <dbReference type="PROSITE-ProRule" id="PRU01172"/>
    </source>
</evidence>
<feature type="disulfide bond" evidence="10">
    <location>
        <begin position="3378"/>
        <end position="3405"/>
    </location>
</feature>
<feature type="domain" description="Sushi" evidence="16">
    <location>
        <begin position="438"/>
        <end position="497"/>
    </location>
</feature>
<proteinExistence type="predicted"/>